<dbReference type="EMBL" id="OFSM01000136">
    <property type="protein sequence ID" value="SOY32985.1"/>
    <property type="molecule type" value="Genomic_DNA"/>
</dbReference>
<dbReference type="PANTHER" id="PTHR33408:SF2">
    <property type="entry name" value="TRANSPOSASE DDE DOMAIN-CONTAINING PROTEIN"/>
    <property type="match status" value="1"/>
</dbReference>
<protein>
    <submittedName>
        <fullName evidence="2">Transposase DDE domain protein</fullName>
    </submittedName>
</protein>
<accession>A0A2K4ZR89</accession>
<name>A0A2K4ZR89_9FIRM</name>
<feature type="domain" description="Transposase DDE" evidence="1">
    <location>
        <begin position="111"/>
        <end position="236"/>
    </location>
</feature>
<sequence length="254" mass="29498">MRNSQLKPAYNLQIGVEGEYIVGVDISNERSDQLTLIPFLEKLDEKLPKKFKNIVTDAGYESEENYVYIEEHDQTSYIKPQFYEKQKTKKFKSDISKRENMEYDYENDEYICTLGRRLKNIGLINRTSKSGYITQVTKYECENCEGCSVKNKCTKAKGNKQIQVSKKFVEKRKVSFENITTPEGIILRMNRSIQAEGTFGVIKEDHGFRRFLLRGSVNVKIEFLLKALAYNIAKLHNKIISNRLGCSIFIKEIL</sequence>
<organism evidence="2 3">
    <name type="scientific">Acetatifactor muris</name>
    <dbReference type="NCBI Taxonomy" id="879566"/>
    <lineage>
        <taxon>Bacteria</taxon>
        <taxon>Bacillati</taxon>
        <taxon>Bacillota</taxon>
        <taxon>Clostridia</taxon>
        <taxon>Lachnospirales</taxon>
        <taxon>Lachnospiraceae</taxon>
        <taxon>Acetatifactor</taxon>
    </lineage>
</organism>
<evidence type="ECO:0000259" key="1">
    <source>
        <dbReference type="Pfam" id="PF13751"/>
    </source>
</evidence>
<dbReference type="PANTHER" id="PTHR33408">
    <property type="entry name" value="TRANSPOSASE"/>
    <property type="match status" value="1"/>
</dbReference>
<reference evidence="2 3" key="1">
    <citation type="submission" date="2018-01" db="EMBL/GenBank/DDBJ databases">
        <authorList>
            <person name="Gaut B.S."/>
            <person name="Morton B.R."/>
            <person name="Clegg M.T."/>
            <person name="Duvall M.R."/>
        </authorList>
    </citation>
    <scope>NUCLEOTIDE SEQUENCE [LARGE SCALE GENOMIC DNA]</scope>
    <source>
        <strain evidence="2">GP69</strain>
    </source>
</reference>
<proteinExistence type="predicted"/>
<dbReference type="AlphaFoldDB" id="A0A2K4ZR89"/>
<keyword evidence="3" id="KW-1185">Reference proteome</keyword>
<evidence type="ECO:0000313" key="2">
    <source>
        <dbReference type="EMBL" id="SOY32985.1"/>
    </source>
</evidence>
<dbReference type="Pfam" id="PF13751">
    <property type="entry name" value="DDE_Tnp_1_6"/>
    <property type="match status" value="1"/>
</dbReference>
<evidence type="ECO:0000313" key="3">
    <source>
        <dbReference type="Proteomes" id="UP000236311"/>
    </source>
</evidence>
<gene>
    <name evidence="2" type="ORF">AMURIS_05753</name>
</gene>
<dbReference type="InterPro" id="IPR025668">
    <property type="entry name" value="Tnp_DDE_dom"/>
</dbReference>
<dbReference type="Proteomes" id="UP000236311">
    <property type="component" value="Unassembled WGS sequence"/>
</dbReference>